<dbReference type="PANTHER" id="PTHR43327:SF2">
    <property type="entry name" value="MODULATOR OF FTSH PROTEASE HFLK"/>
    <property type="match status" value="1"/>
</dbReference>
<dbReference type="EMBL" id="AP019860">
    <property type="protein sequence ID" value="BBM82472.1"/>
    <property type="molecule type" value="Genomic_DNA"/>
</dbReference>
<dbReference type="AlphaFoldDB" id="A0A5S9F1J6"/>
<evidence type="ECO:0000313" key="4">
    <source>
        <dbReference type="EMBL" id="BBM82472.1"/>
    </source>
</evidence>
<protein>
    <submittedName>
        <fullName evidence="4">Protease modulator HflK</fullName>
    </submittedName>
</protein>
<dbReference type="Proteomes" id="UP000326354">
    <property type="component" value="Chromosome"/>
</dbReference>
<dbReference type="GO" id="GO:0016020">
    <property type="term" value="C:membrane"/>
    <property type="evidence" value="ECO:0007669"/>
    <property type="project" value="UniProtKB-SubCell"/>
</dbReference>
<organism evidence="4 5">
    <name type="scientific">Uabimicrobium amorphum</name>
    <dbReference type="NCBI Taxonomy" id="2596890"/>
    <lineage>
        <taxon>Bacteria</taxon>
        <taxon>Pseudomonadati</taxon>
        <taxon>Planctomycetota</taxon>
        <taxon>Candidatus Uabimicrobiia</taxon>
        <taxon>Candidatus Uabimicrobiales</taxon>
        <taxon>Candidatus Uabimicrobiaceae</taxon>
        <taxon>Candidatus Uabimicrobium</taxon>
    </lineage>
</organism>
<evidence type="ECO:0000313" key="5">
    <source>
        <dbReference type="Proteomes" id="UP000326354"/>
    </source>
</evidence>
<gene>
    <name evidence="4" type="ORF">UABAM_00815</name>
</gene>
<dbReference type="OrthoDB" id="9779595at2"/>
<dbReference type="GO" id="GO:0006508">
    <property type="term" value="P:proteolysis"/>
    <property type="evidence" value="ECO:0007669"/>
    <property type="project" value="UniProtKB-KW"/>
</dbReference>
<dbReference type="PANTHER" id="PTHR43327">
    <property type="entry name" value="STOMATIN-LIKE PROTEIN 2, MITOCHONDRIAL"/>
    <property type="match status" value="1"/>
</dbReference>
<dbReference type="RefSeq" id="WP_151966712.1">
    <property type="nucleotide sequence ID" value="NZ_AP019860.1"/>
</dbReference>
<keyword evidence="2" id="KW-0812">Transmembrane</keyword>
<dbReference type="SUPFAM" id="SSF117892">
    <property type="entry name" value="Band 7/SPFH domain"/>
    <property type="match status" value="1"/>
</dbReference>
<comment type="subcellular location">
    <subcellularLocation>
        <location evidence="1">Membrane</location>
        <topology evidence="1">Single-pass membrane protein</topology>
    </subcellularLocation>
</comment>
<keyword evidence="4" id="KW-0645">Protease</keyword>
<accession>A0A5S9F1J6</accession>
<reference evidence="4 5" key="1">
    <citation type="submission" date="2019-08" db="EMBL/GenBank/DDBJ databases">
        <title>Complete genome sequence of Candidatus Uab amorphum.</title>
        <authorList>
            <person name="Shiratori T."/>
            <person name="Suzuki S."/>
            <person name="Kakizawa Y."/>
            <person name="Ishida K."/>
        </authorList>
    </citation>
    <scope>NUCLEOTIDE SEQUENCE [LARGE SCALE GENOMIC DNA]</scope>
    <source>
        <strain evidence="4 5">SRT547</strain>
    </source>
</reference>
<name>A0A5S9F1J6_UABAM</name>
<evidence type="ECO:0000259" key="3">
    <source>
        <dbReference type="Pfam" id="PF01145"/>
    </source>
</evidence>
<keyword evidence="2" id="KW-0472">Membrane</keyword>
<keyword evidence="4" id="KW-0378">Hydrolase</keyword>
<keyword evidence="5" id="KW-1185">Reference proteome</keyword>
<dbReference type="Pfam" id="PF01145">
    <property type="entry name" value="Band_7"/>
    <property type="match status" value="1"/>
</dbReference>
<feature type="transmembrane region" description="Helical" evidence="2">
    <location>
        <begin position="33"/>
        <end position="53"/>
    </location>
</feature>
<keyword evidence="2" id="KW-1133">Transmembrane helix</keyword>
<dbReference type="InterPro" id="IPR050710">
    <property type="entry name" value="Band7/mec-2_domain"/>
</dbReference>
<proteinExistence type="predicted"/>
<dbReference type="Gene3D" id="3.30.479.30">
    <property type="entry name" value="Band 7 domain"/>
    <property type="match status" value="1"/>
</dbReference>
<sequence>MSQEPHSNSEELSYVNELADQSLAEALNLSFKILKGIMLLLIFIFIGSGVFIVNQHEVALVMRFGDIVGAQGAKEKQPGPHWTFPFPISKIIRVDKRDHSLTLEDFWYYEDPDVSEEKRRSRAKGNLDPEKDGYCLTSDANIVHVEKLQIRYKVDNAYDYVMFNKNPKQLLHNIILGATVKAVASFTVNEARQKTDEVIRFVRVNAQQRLNRARSGLQITALSLRIIPPLGVQDAFDSVIKAEAQKLKDLEMAIGYATRIKNEAEASAKEIINKANTFKSNIVQSAQSDVKYLQLIKNRFKNTPEIYQQTYYHQVLQEIAAEINELFILSSSAENRELRIRLNRDPELKKFSAPEGQEPDILEKEEN</sequence>
<dbReference type="InterPro" id="IPR036013">
    <property type="entry name" value="Band_7/SPFH_dom_sf"/>
</dbReference>
<evidence type="ECO:0000256" key="1">
    <source>
        <dbReference type="ARBA" id="ARBA00004167"/>
    </source>
</evidence>
<dbReference type="KEGG" id="uam:UABAM_00815"/>
<dbReference type="GO" id="GO:0008233">
    <property type="term" value="F:peptidase activity"/>
    <property type="evidence" value="ECO:0007669"/>
    <property type="project" value="UniProtKB-KW"/>
</dbReference>
<evidence type="ECO:0000256" key="2">
    <source>
        <dbReference type="SAM" id="Phobius"/>
    </source>
</evidence>
<dbReference type="InterPro" id="IPR001107">
    <property type="entry name" value="Band_7"/>
</dbReference>
<feature type="domain" description="Band 7" evidence="3">
    <location>
        <begin position="51"/>
        <end position="253"/>
    </location>
</feature>